<dbReference type="GO" id="GO:0007010">
    <property type="term" value="P:cytoskeleton organization"/>
    <property type="evidence" value="ECO:0007669"/>
    <property type="project" value="TreeGrafter"/>
</dbReference>
<protein>
    <recommendedName>
        <fullName evidence="1">Far11/STRP N-terminal domain-containing protein</fullName>
    </recommendedName>
</protein>
<dbReference type="EMBL" id="ADBV01017527">
    <property type="protein sequence ID" value="EJW71860.1"/>
    <property type="molecule type" value="Genomic_DNA"/>
</dbReference>
<evidence type="ECO:0000259" key="1">
    <source>
        <dbReference type="Pfam" id="PF07923"/>
    </source>
</evidence>
<accession>J9ACX4</accession>
<reference evidence="3" key="1">
    <citation type="submission" date="2012-08" db="EMBL/GenBank/DDBJ databases">
        <title>The Genome Sequence of Wuchereria bancrofti.</title>
        <authorList>
            <person name="Nutman T.B."/>
            <person name="Fink D.L."/>
            <person name="Russ C."/>
            <person name="Young S."/>
            <person name="Zeng Q."/>
            <person name="Koehrsen M."/>
            <person name="Alvarado L."/>
            <person name="Berlin A."/>
            <person name="Chapman S.B."/>
            <person name="Chen Z."/>
            <person name="Freedman E."/>
            <person name="Gellesch M."/>
            <person name="Goldberg J."/>
            <person name="Griggs A."/>
            <person name="Gujja S."/>
            <person name="Heilman E.R."/>
            <person name="Heiman D."/>
            <person name="Hepburn T."/>
            <person name="Howarth C."/>
            <person name="Jen D."/>
            <person name="Larson L."/>
            <person name="Lewis B."/>
            <person name="Mehta T."/>
            <person name="Park D."/>
            <person name="Pearson M."/>
            <person name="Roberts A."/>
            <person name="Saif S."/>
            <person name="Shea T."/>
            <person name="Shenoy N."/>
            <person name="Sisk P."/>
            <person name="Stolte C."/>
            <person name="Sykes S."/>
            <person name="Walk T."/>
            <person name="White J."/>
            <person name="Yandava C."/>
            <person name="Haas B."/>
            <person name="Henn M.R."/>
            <person name="Nusbaum C."/>
            <person name="Birren B."/>
        </authorList>
    </citation>
    <scope>NUCLEOTIDE SEQUENCE [LARGE SCALE GENOMIC DNA]</scope>
    <source>
        <strain evidence="3">NA</strain>
    </source>
</reference>
<dbReference type="PANTHER" id="PTHR13239">
    <property type="entry name" value="PROTEIN REQUIRED FOR HYPHAL ANASTOMOSIS HAM-2"/>
    <property type="match status" value="1"/>
</dbReference>
<dbReference type="AlphaFoldDB" id="J9ACX4"/>
<feature type="domain" description="Far11/STRP N-terminal" evidence="1">
    <location>
        <begin position="4"/>
        <end position="89"/>
    </location>
</feature>
<feature type="non-terminal residue" evidence="2">
    <location>
        <position position="89"/>
    </location>
</feature>
<dbReference type="InterPro" id="IPR040185">
    <property type="entry name" value="Far11/STRP"/>
</dbReference>
<dbReference type="PANTHER" id="PTHR13239:SF4">
    <property type="entry name" value="AT25231P"/>
    <property type="match status" value="1"/>
</dbReference>
<comment type="caution">
    <text evidence="2">The sequence shown here is derived from an EMBL/GenBank/DDBJ whole genome shotgun (WGS) entry which is preliminary data.</text>
</comment>
<sequence>MNDFEFVYSDCDTHAAELAELYTYSELDDWTLNMRAYRDFVESRKLNHKWSKLTESQQKDVLLSLLEELERIEPNVRLNAARSILYILQ</sequence>
<dbReference type="InterPro" id="IPR012486">
    <property type="entry name" value="Far11/STRP_N"/>
</dbReference>
<organism evidence="2 3">
    <name type="scientific">Wuchereria bancrofti</name>
    <dbReference type="NCBI Taxonomy" id="6293"/>
    <lineage>
        <taxon>Eukaryota</taxon>
        <taxon>Metazoa</taxon>
        <taxon>Ecdysozoa</taxon>
        <taxon>Nematoda</taxon>
        <taxon>Chromadorea</taxon>
        <taxon>Rhabditida</taxon>
        <taxon>Spirurina</taxon>
        <taxon>Spiruromorpha</taxon>
        <taxon>Filarioidea</taxon>
        <taxon>Onchocercidae</taxon>
        <taxon>Wuchereria</taxon>
    </lineage>
</organism>
<dbReference type="Proteomes" id="UP000004810">
    <property type="component" value="Unassembled WGS sequence"/>
</dbReference>
<evidence type="ECO:0000313" key="2">
    <source>
        <dbReference type="EMBL" id="EJW71860.1"/>
    </source>
</evidence>
<gene>
    <name evidence="2" type="ORF">WUBG_17232</name>
</gene>
<proteinExistence type="predicted"/>
<dbReference type="GO" id="GO:0005829">
    <property type="term" value="C:cytosol"/>
    <property type="evidence" value="ECO:0007669"/>
    <property type="project" value="TreeGrafter"/>
</dbReference>
<evidence type="ECO:0000313" key="3">
    <source>
        <dbReference type="Proteomes" id="UP000004810"/>
    </source>
</evidence>
<dbReference type="Pfam" id="PF07923">
    <property type="entry name" value="N1221"/>
    <property type="match status" value="1"/>
</dbReference>
<name>J9ACX4_WUCBA</name>